<evidence type="ECO:0000313" key="2">
    <source>
        <dbReference type="EMBL" id="OGY63908.1"/>
    </source>
</evidence>
<evidence type="ECO:0000256" key="1">
    <source>
        <dbReference type="SAM" id="SignalP"/>
    </source>
</evidence>
<gene>
    <name evidence="2" type="ORF">A3B92_02205</name>
</gene>
<dbReference type="EMBL" id="MHJG01000013">
    <property type="protein sequence ID" value="OGY63908.1"/>
    <property type="molecule type" value="Genomic_DNA"/>
</dbReference>
<dbReference type="Gene3D" id="2.40.160.20">
    <property type="match status" value="1"/>
</dbReference>
<comment type="caution">
    <text evidence="2">The sequence shown here is derived from an EMBL/GenBank/DDBJ whole genome shotgun (WGS) entry which is preliminary data.</text>
</comment>
<feature type="chain" id="PRO_5009581812" description="Outer membrane protein beta-barrel domain-containing protein" evidence="1">
    <location>
        <begin position="22"/>
        <end position="219"/>
    </location>
</feature>
<dbReference type="SUPFAM" id="SSF56925">
    <property type="entry name" value="OMPA-like"/>
    <property type="match status" value="1"/>
</dbReference>
<organism evidence="2 3">
    <name type="scientific">Candidatus Harrisonbacteria bacterium RIFCSPHIGHO2_02_FULL_42_16</name>
    <dbReference type="NCBI Taxonomy" id="1798404"/>
    <lineage>
        <taxon>Bacteria</taxon>
        <taxon>Candidatus Harrisoniibacteriota</taxon>
    </lineage>
</organism>
<dbReference type="AlphaFoldDB" id="A0A1G1ZH34"/>
<keyword evidence="1" id="KW-0732">Signal</keyword>
<reference evidence="2 3" key="1">
    <citation type="journal article" date="2016" name="Nat. Commun.">
        <title>Thousands of microbial genomes shed light on interconnected biogeochemical processes in an aquifer system.</title>
        <authorList>
            <person name="Anantharaman K."/>
            <person name="Brown C.T."/>
            <person name="Hug L.A."/>
            <person name="Sharon I."/>
            <person name="Castelle C.J."/>
            <person name="Probst A.J."/>
            <person name="Thomas B.C."/>
            <person name="Singh A."/>
            <person name="Wilkins M.J."/>
            <person name="Karaoz U."/>
            <person name="Brodie E.L."/>
            <person name="Williams K.H."/>
            <person name="Hubbard S.S."/>
            <person name="Banfield J.F."/>
        </authorList>
    </citation>
    <scope>NUCLEOTIDE SEQUENCE [LARGE SCALE GENOMIC DNA]</scope>
</reference>
<proteinExistence type="predicted"/>
<dbReference type="InterPro" id="IPR011250">
    <property type="entry name" value="OMP/PagP_B-barrel"/>
</dbReference>
<dbReference type="Proteomes" id="UP000177960">
    <property type="component" value="Unassembled WGS sequence"/>
</dbReference>
<protein>
    <recommendedName>
        <fullName evidence="4">Outer membrane protein beta-barrel domain-containing protein</fullName>
    </recommendedName>
</protein>
<evidence type="ECO:0008006" key="4">
    <source>
        <dbReference type="Google" id="ProtNLM"/>
    </source>
</evidence>
<feature type="signal peptide" evidence="1">
    <location>
        <begin position="1"/>
        <end position="21"/>
    </location>
</feature>
<accession>A0A1G1ZH34</accession>
<name>A0A1G1ZH34_9BACT</name>
<sequence>MKLLKRGLFLVALFVVQPAFSAEQRSKLFAVEASGGYYKVPGELFDVSGSIVRHPPGLYGYAKTAHLDFFLFEHWLVGVNAFDFVANGDGEWRRNDTDAVLVANKLVGIITGKTDWRLQGGAVEAEYRFFNGPVKPYFRAGIGYGKLKVKFKGRFQGHETFSGLNFLVSEPAEDEVSRSIPVVAAEAGLRFEIWKHSYFFMGAAWNTGMIYQAGAGLGF</sequence>
<evidence type="ECO:0000313" key="3">
    <source>
        <dbReference type="Proteomes" id="UP000177960"/>
    </source>
</evidence>